<reference evidence="17" key="1">
    <citation type="submission" date="2016-10" db="EMBL/GenBank/DDBJ databases">
        <authorList>
            <person name="Varghese N."/>
            <person name="Submissions S."/>
        </authorList>
    </citation>
    <scope>NUCLEOTIDE SEQUENCE [LARGE SCALE GENOMIC DNA]</scope>
    <source>
        <strain evidence="17">ATCC 35263</strain>
    </source>
</reference>
<evidence type="ECO:0000313" key="17">
    <source>
        <dbReference type="Proteomes" id="UP000222056"/>
    </source>
</evidence>
<comment type="catalytic activity">
    <reaction evidence="13 14">
        <text>FMN + ATP + H(+) = FAD + diphosphate</text>
        <dbReference type="Rhea" id="RHEA:17237"/>
        <dbReference type="ChEBI" id="CHEBI:15378"/>
        <dbReference type="ChEBI" id="CHEBI:30616"/>
        <dbReference type="ChEBI" id="CHEBI:33019"/>
        <dbReference type="ChEBI" id="CHEBI:57692"/>
        <dbReference type="ChEBI" id="CHEBI:58210"/>
        <dbReference type="EC" id="2.7.7.2"/>
    </reaction>
</comment>
<dbReference type="EMBL" id="FNWJ01000002">
    <property type="protein sequence ID" value="SEH14365.1"/>
    <property type="molecule type" value="Genomic_DNA"/>
</dbReference>
<dbReference type="GO" id="GO:0003919">
    <property type="term" value="F:FMN adenylyltransferase activity"/>
    <property type="evidence" value="ECO:0007669"/>
    <property type="project" value="UniProtKB-UniRule"/>
</dbReference>
<name>A0A1H6FX69_THEAL</name>
<gene>
    <name evidence="16" type="ORF">SAMN02745716_1611</name>
</gene>
<dbReference type="Gene3D" id="2.40.30.30">
    <property type="entry name" value="Riboflavin kinase-like"/>
    <property type="match status" value="1"/>
</dbReference>
<dbReference type="InterPro" id="IPR023465">
    <property type="entry name" value="Riboflavin_kinase_dom_sf"/>
</dbReference>
<evidence type="ECO:0000313" key="16">
    <source>
        <dbReference type="EMBL" id="SEH14365.1"/>
    </source>
</evidence>
<dbReference type="NCBIfam" id="TIGR00083">
    <property type="entry name" value="ribF"/>
    <property type="match status" value="1"/>
</dbReference>
<dbReference type="GO" id="GO:0005524">
    <property type="term" value="F:ATP binding"/>
    <property type="evidence" value="ECO:0007669"/>
    <property type="project" value="UniProtKB-UniRule"/>
</dbReference>
<dbReference type="InterPro" id="IPR023468">
    <property type="entry name" value="Riboflavin_kinase"/>
</dbReference>
<evidence type="ECO:0000256" key="5">
    <source>
        <dbReference type="ARBA" id="ARBA00022679"/>
    </source>
</evidence>
<comment type="catalytic activity">
    <reaction evidence="12 14">
        <text>riboflavin + ATP = FMN + ADP + H(+)</text>
        <dbReference type="Rhea" id="RHEA:14357"/>
        <dbReference type="ChEBI" id="CHEBI:15378"/>
        <dbReference type="ChEBI" id="CHEBI:30616"/>
        <dbReference type="ChEBI" id="CHEBI:57986"/>
        <dbReference type="ChEBI" id="CHEBI:58210"/>
        <dbReference type="ChEBI" id="CHEBI:456216"/>
        <dbReference type="EC" id="2.7.1.26"/>
    </reaction>
</comment>
<dbReference type="PIRSF" id="PIRSF004491">
    <property type="entry name" value="FAD_Synth"/>
    <property type="match status" value="1"/>
</dbReference>
<evidence type="ECO:0000256" key="14">
    <source>
        <dbReference type="PIRNR" id="PIRNR004491"/>
    </source>
</evidence>
<evidence type="ECO:0000256" key="11">
    <source>
        <dbReference type="ARBA" id="ARBA00023268"/>
    </source>
</evidence>
<keyword evidence="6 14" id="KW-0548">Nucleotidyltransferase</keyword>
<keyword evidence="4 14" id="KW-0288">FMN</keyword>
<comment type="pathway">
    <text evidence="2 14">Cofactor biosynthesis; FMN biosynthesis; FMN from riboflavin (ATP route): step 1/1.</text>
</comment>
<keyword evidence="11" id="KW-0511">Multifunctional enzyme</keyword>
<dbReference type="InterPro" id="IPR015864">
    <property type="entry name" value="FAD_synthase"/>
</dbReference>
<dbReference type="NCBIfam" id="NF004160">
    <property type="entry name" value="PRK05627.1-3"/>
    <property type="match status" value="1"/>
</dbReference>
<dbReference type="Pfam" id="PF06574">
    <property type="entry name" value="FAD_syn"/>
    <property type="match status" value="1"/>
</dbReference>
<keyword evidence="10 14" id="KW-0067">ATP-binding</keyword>
<proteinExistence type="inferred from homology"/>
<dbReference type="UniPathway" id="UPA00276">
    <property type="reaction ID" value="UER00406"/>
</dbReference>
<dbReference type="EC" id="2.7.7.2" evidence="14"/>
<evidence type="ECO:0000256" key="4">
    <source>
        <dbReference type="ARBA" id="ARBA00022643"/>
    </source>
</evidence>
<dbReference type="GO" id="GO:0009398">
    <property type="term" value="P:FMN biosynthetic process"/>
    <property type="evidence" value="ECO:0007669"/>
    <property type="project" value="UniProtKB-UniRule"/>
</dbReference>
<dbReference type="RefSeq" id="WP_093117982.1">
    <property type="nucleotide sequence ID" value="NZ_FNWJ01000002.1"/>
</dbReference>
<feature type="domain" description="Riboflavin kinase" evidence="15">
    <location>
        <begin position="168"/>
        <end position="289"/>
    </location>
</feature>
<keyword evidence="7 14" id="KW-0547">Nucleotide-binding</keyword>
<organism evidence="16 17">
    <name type="scientific">Thermoleophilum album</name>
    <dbReference type="NCBI Taxonomy" id="29539"/>
    <lineage>
        <taxon>Bacteria</taxon>
        <taxon>Bacillati</taxon>
        <taxon>Actinomycetota</taxon>
        <taxon>Thermoleophilia</taxon>
        <taxon>Thermoleophilales</taxon>
        <taxon>Thermoleophilaceae</taxon>
        <taxon>Thermoleophilum</taxon>
    </lineage>
</organism>
<evidence type="ECO:0000256" key="7">
    <source>
        <dbReference type="ARBA" id="ARBA00022741"/>
    </source>
</evidence>
<dbReference type="GO" id="GO:0006747">
    <property type="term" value="P:FAD biosynthetic process"/>
    <property type="evidence" value="ECO:0007669"/>
    <property type="project" value="UniProtKB-UniRule"/>
</dbReference>
<dbReference type="PANTHER" id="PTHR22749:SF6">
    <property type="entry name" value="RIBOFLAVIN KINASE"/>
    <property type="match status" value="1"/>
</dbReference>
<keyword evidence="17" id="KW-1185">Reference proteome</keyword>
<dbReference type="UniPathway" id="UPA00277">
    <property type="reaction ID" value="UER00407"/>
</dbReference>
<keyword evidence="3 14" id="KW-0285">Flavoprotein</keyword>
<evidence type="ECO:0000256" key="9">
    <source>
        <dbReference type="ARBA" id="ARBA00022827"/>
    </source>
</evidence>
<dbReference type="GO" id="GO:0009231">
    <property type="term" value="P:riboflavin biosynthetic process"/>
    <property type="evidence" value="ECO:0007669"/>
    <property type="project" value="InterPro"/>
</dbReference>
<dbReference type="CDD" id="cd02064">
    <property type="entry name" value="FAD_synthetase_N"/>
    <property type="match status" value="1"/>
</dbReference>
<comment type="pathway">
    <text evidence="1 14">Cofactor biosynthesis; FAD biosynthesis; FAD from FMN: step 1/1.</text>
</comment>
<evidence type="ECO:0000256" key="6">
    <source>
        <dbReference type="ARBA" id="ARBA00022695"/>
    </source>
</evidence>
<dbReference type="PANTHER" id="PTHR22749">
    <property type="entry name" value="RIBOFLAVIN KINASE/FMN ADENYLYLTRANSFERASE"/>
    <property type="match status" value="1"/>
</dbReference>
<dbReference type="InterPro" id="IPR002606">
    <property type="entry name" value="Riboflavin_kinase_bac"/>
</dbReference>
<evidence type="ECO:0000259" key="15">
    <source>
        <dbReference type="SMART" id="SM00904"/>
    </source>
</evidence>
<dbReference type="Gene3D" id="3.40.50.620">
    <property type="entry name" value="HUPs"/>
    <property type="match status" value="1"/>
</dbReference>
<dbReference type="SMART" id="SM00904">
    <property type="entry name" value="Flavokinase"/>
    <property type="match status" value="1"/>
</dbReference>
<dbReference type="Pfam" id="PF01687">
    <property type="entry name" value="Flavokinase"/>
    <property type="match status" value="1"/>
</dbReference>
<evidence type="ECO:0000256" key="2">
    <source>
        <dbReference type="ARBA" id="ARBA00005201"/>
    </source>
</evidence>
<dbReference type="Proteomes" id="UP000222056">
    <property type="component" value="Unassembled WGS sequence"/>
</dbReference>
<evidence type="ECO:0000256" key="1">
    <source>
        <dbReference type="ARBA" id="ARBA00004726"/>
    </source>
</evidence>
<evidence type="ECO:0000256" key="12">
    <source>
        <dbReference type="ARBA" id="ARBA00047880"/>
    </source>
</evidence>
<dbReference type="InterPro" id="IPR015865">
    <property type="entry name" value="Riboflavin_kinase_bac/euk"/>
</dbReference>
<dbReference type="InterPro" id="IPR014729">
    <property type="entry name" value="Rossmann-like_a/b/a_fold"/>
</dbReference>
<dbReference type="SUPFAM" id="SSF82114">
    <property type="entry name" value="Riboflavin kinase-like"/>
    <property type="match status" value="1"/>
</dbReference>
<dbReference type="AlphaFoldDB" id="A0A1H6FX69"/>
<dbReference type="SUPFAM" id="SSF52374">
    <property type="entry name" value="Nucleotidylyl transferase"/>
    <property type="match status" value="1"/>
</dbReference>
<dbReference type="EC" id="2.7.1.26" evidence="14"/>
<keyword evidence="9 14" id="KW-0274">FAD</keyword>
<evidence type="ECO:0000256" key="3">
    <source>
        <dbReference type="ARBA" id="ARBA00022630"/>
    </source>
</evidence>
<dbReference type="OrthoDB" id="9803667at2"/>
<protein>
    <recommendedName>
        <fullName evidence="14">Riboflavin biosynthesis protein</fullName>
    </recommendedName>
    <domain>
        <recommendedName>
            <fullName evidence="14">Riboflavin kinase</fullName>
            <ecNumber evidence="14">2.7.1.26</ecNumber>
        </recommendedName>
        <alternativeName>
            <fullName evidence="14">Flavokinase</fullName>
        </alternativeName>
    </domain>
    <domain>
        <recommendedName>
            <fullName evidence="14">FMN adenylyltransferase</fullName>
            <ecNumber evidence="14">2.7.7.2</ecNumber>
        </recommendedName>
        <alternativeName>
            <fullName evidence="14">FAD pyrophosphorylase</fullName>
        </alternativeName>
        <alternativeName>
            <fullName evidence="14">FAD synthase</fullName>
        </alternativeName>
    </domain>
</protein>
<evidence type="ECO:0000256" key="13">
    <source>
        <dbReference type="ARBA" id="ARBA00049494"/>
    </source>
</evidence>
<keyword evidence="8 14" id="KW-0418">Kinase</keyword>
<evidence type="ECO:0000256" key="10">
    <source>
        <dbReference type="ARBA" id="ARBA00022840"/>
    </source>
</evidence>
<evidence type="ECO:0000256" key="8">
    <source>
        <dbReference type="ARBA" id="ARBA00022777"/>
    </source>
</evidence>
<accession>A0A1H6FX69</accession>
<keyword evidence="5 14" id="KW-0808">Transferase</keyword>
<dbReference type="STRING" id="29539.SAMN02745716_1611"/>
<dbReference type="GO" id="GO:0008531">
    <property type="term" value="F:riboflavin kinase activity"/>
    <property type="evidence" value="ECO:0007669"/>
    <property type="project" value="UniProtKB-UniRule"/>
</dbReference>
<comment type="similarity">
    <text evidence="14">Belongs to the ribF family.</text>
</comment>
<sequence length="306" mass="33525">MKVRWLQEVESRPGRRVAIGTFDGVHRGHQRVIEGCDTVLTFEPHPLEVLRPEDAPRLLTPLSVKRDLIAALGVDELVVARFDRALAETSAEQFVDEVLVAKLGAALVSVGENFRFGRGACGTPALLAQDERFETRVVPITREGGEPISSSRIRRLVERGEVAEAARLLGHPYLFEGEVVHGDRRGRELGFPTANMVPDRRLCIPAAGIYAALADGQPAAVSIGERPTFESDRGLLIEAYLIDFSGDLYGRTLRLAFVERLRDELRFASPGELVAQMRIDVEQARAACAQAGDWLAALDRALLVAG</sequence>